<comment type="caution">
    <text evidence="1">The sequence shown here is derived from an EMBL/GenBank/DDBJ whole genome shotgun (WGS) entry which is preliminary data.</text>
</comment>
<organism evidence="1 2">
    <name type="scientific">Ameca splendens</name>
    <dbReference type="NCBI Taxonomy" id="208324"/>
    <lineage>
        <taxon>Eukaryota</taxon>
        <taxon>Metazoa</taxon>
        <taxon>Chordata</taxon>
        <taxon>Craniata</taxon>
        <taxon>Vertebrata</taxon>
        <taxon>Euteleostomi</taxon>
        <taxon>Actinopterygii</taxon>
        <taxon>Neopterygii</taxon>
        <taxon>Teleostei</taxon>
        <taxon>Neoteleostei</taxon>
        <taxon>Acanthomorphata</taxon>
        <taxon>Ovalentaria</taxon>
        <taxon>Atherinomorphae</taxon>
        <taxon>Cyprinodontiformes</taxon>
        <taxon>Goodeidae</taxon>
        <taxon>Ameca</taxon>
    </lineage>
</organism>
<sequence>MDSLQHSINSLTHHLQDFAANSATSAVPSPSALPDAQAAPRPLQPAFTLANALPGLSLGRAYTPMHAKISPRICTKILQGQLVNFVSLILPSPEVNYRVASSEDFTLFKPLTVPKIKFPFSCNPYQHPRTGTPPSISPKPIIHRFSH</sequence>
<evidence type="ECO:0000313" key="2">
    <source>
        <dbReference type="Proteomes" id="UP001469553"/>
    </source>
</evidence>
<accession>A0ABV0ZS54</accession>
<gene>
    <name evidence="1" type="ORF">AMECASPLE_031120</name>
</gene>
<proteinExistence type="predicted"/>
<dbReference type="EMBL" id="JAHRIP010069651">
    <property type="protein sequence ID" value="MEQ2308719.1"/>
    <property type="molecule type" value="Genomic_DNA"/>
</dbReference>
<evidence type="ECO:0000313" key="1">
    <source>
        <dbReference type="EMBL" id="MEQ2308719.1"/>
    </source>
</evidence>
<protein>
    <submittedName>
        <fullName evidence="1">Uncharacterized protein</fullName>
    </submittedName>
</protein>
<dbReference type="Proteomes" id="UP001469553">
    <property type="component" value="Unassembled WGS sequence"/>
</dbReference>
<name>A0ABV0ZS54_9TELE</name>
<keyword evidence="2" id="KW-1185">Reference proteome</keyword>
<reference evidence="1 2" key="1">
    <citation type="submission" date="2021-06" db="EMBL/GenBank/DDBJ databases">
        <authorList>
            <person name="Palmer J.M."/>
        </authorList>
    </citation>
    <scope>NUCLEOTIDE SEQUENCE [LARGE SCALE GENOMIC DNA]</scope>
    <source>
        <strain evidence="1 2">AS_MEX2019</strain>
        <tissue evidence="1">Muscle</tissue>
    </source>
</reference>